<keyword evidence="3" id="KW-1185">Reference proteome</keyword>
<feature type="domain" description="AAA+ ATPase" evidence="1">
    <location>
        <begin position="261"/>
        <end position="417"/>
    </location>
</feature>
<dbReference type="SMART" id="SM00382">
    <property type="entry name" value="AAA"/>
    <property type="match status" value="1"/>
</dbReference>
<evidence type="ECO:0000259" key="1">
    <source>
        <dbReference type="SMART" id="SM00382"/>
    </source>
</evidence>
<reference evidence="2 3" key="1">
    <citation type="submission" date="2016-09" db="EMBL/GenBank/DDBJ databases">
        <title>Pseudonocardia autotrophica DSM535, a candidate organism with high potential of specific P450 cytochromes.</title>
        <authorList>
            <person name="Grumaz C."/>
            <person name="Vainshtein Y."/>
            <person name="Kirstahler P."/>
            <person name="Sohn K."/>
        </authorList>
    </citation>
    <scope>NUCLEOTIDE SEQUENCE [LARGE SCALE GENOMIC DNA]</scope>
    <source>
        <strain evidence="2 3">DSM 535</strain>
    </source>
</reference>
<dbReference type="STRING" id="2074.BG845_05469"/>
<evidence type="ECO:0000313" key="3">
    <source>
        <dbReference type="Proteomes" id="UP000194360"/>
    </source>
</evidence>
<protein>
    <recommendedName>
        <fullName evidence="1">AAA+ ATPase domain-containing protein</fullName>
    </recommendedName>
</protein>
<sequence>MALVRHSAAVLRAKADARELDDLLVRQARIVFDSAVGASEVRSWRESLPALLADVHEAGLDHVEVLLEHKLPFSPKRVDAILCGISPSTGRPSYVVVELKQWTNAVQREDGLVDIPQYGGTVPHPVDQVRTYCEYLVDFVPSLAPEHSDLHGIAYLHNASAAGWTLDRFEVDAHGRLFRGDQRGGLVQELRRLLDPDPASADAARLAADHLLEAAPRPSKPLLAVAADEVRKREQFVLVDEQKVAYTLVEHAVARAHRHNTKTAVIVLGGPGSGKSVLALSLLGDLSRKGREVMHATGSSAFTQTLRKIVVGSRSQRSQKVFQYFNSFVGVEPNTLDVVICDEAHRIRETSVNRFTKADKRARARPQVDELISVARVPVFLLDEHQVVRPGEMGTEAEIRAAAERAGCEVEVVRLAGQYRCGGSEFYEQWVLRLLGLDPRPPIRWSELTGPAQDETYRVAALPSPTALEGWLLGKTDGTSATARLAAGYCWRWSDPVTDEGGRRLVDDVVIGSWSRPWNAKPEKAVPGAPPSHFWASDPRGFGQVGCIYTAQGFEYDWSGVIMGPDLVRRDGRWAADRSRSFDGPVKKAGDEFAALVRNTYKVLLTRGMRGTAIFSTDPETQAFLEDLCR</sequence>
<comment type="caution">
    <text evidence="2">The sequence shown here is derived from an EMBL/GenBank/DDBJ whole genome shotgun (WGS) entry which is preliminary data.</text>
</comment>
<dbReference type="EMBL" id="MIGB01000040">
    <property type="protein sequence ID" value="OSY36392.1"/>
    <property type="molecule type" value="Genomic_DNA"/>
</dbReference>
<dbReference type="OrthoDB" id="3193269at2"/>
<dbReference type="Pfam" id="PF09848">
    <property type="entry name" value="SLFN-g3_helicase"/>
    <property type="match status" value="1"/>
</dbReference>
<dbReference type="InterPro" id="IPR027417">
    <property type="entry name" value="P-loop_NTPase"/>
</dbReference>
<dbReference type="Gene3D" id="3.40.50.300">
    <property type="entry name" value="P-loop containing nucleotide triphosphate hydrolases"/>
    <property type="match status" value="1"/>
</dbReference>
<organism evidence="2 3">
    <name type="scientific">Pseudonocardia autotrophica</name>
    <name type="common">Amycolata autotrophica</name>
    <name type="synonym">Nocardia autotrophica</name>
    <dbReference type="NCBI Taxonomy" id="2074"/>
    <lineage>
        <taxon>Bacteria</taxon>
        <taxon>Bacillati</taxon>
        <taxon>Actinomycetota</taxon>
        <taxon>Actinomycetes</taxon>
        <taxon>Pseudonocardiales</taxon>
        <taxon>Pseudonocardiaceae</taxon>
        <taxon>Pseudonocardia</taxon>
    </lineage>
</organism>
<evidence type="ECO:0000313" key="2">
    <source>
        <dbReference type="EMBL" id="OSY36392.1"/>
    </source>
</evidence>
<dbReference type="InterPro" id="IPR003593">
    <property type="entry name" value="AAA+_ATPase"/>
</dbReference>
<dbReference type="CDD" id="cd00009">
    <property type="entry name" value="AAA"/>
    <property type="match status" value="1"/>
</dbReference>
<dbReference type="SUPFAM" id="SSF52540">
    <property type="entry name" value="P-loop containing nucleoside triphosphate hydrolases"/>
    <property type="match status" value="1"/>
</dbReference>
<name>A0A1Y2MMH7_PSEAH</name>
<proteinExistence type="predicted"/>
<gene>
    <name evidence="2" type="ORF">BG845_05469</name>
</gene>
<dbReference type="InterPro" id="IPR018647">
    <property type="entry name" value="SLFN_3-like_DNA/RNA_helicase"/>
</dbReference>
<dbReference type="AlphaFoldDB" id="A0A1Y2MMH7"/>
<accession>A0A1Y2MMH7</accession>
<dbReference type="Proteomes" id="UP000194360">
    <property type="component" value="Unassembled WGS sequence"/>
</dbReference>